<protein>
    <submittedName>
        <fullName evidence="1">Uncharacterized protein</fullName>
    </submittedName>
</protein>
<comment type="caution">
    <text evidence="1">The sequence shown here is derived from an EMBL/GenBank/DDBJ whole genome shotgun (WGS) entry which is preliminary data.</text>
</comment>
<dbReference type="RefSeq" id="WP_014611574.1">
    <property type="nucleotide sequence ID" value="NZ_CP091834.1"/>
</dbReference>
<accession>A0AAE4Q2I0</accession>
<reference evidence="1" key="1">
    <citation type="submission" date="2023-05" db="EMBL/GenBank/DDBJ databases">
        <title>Colonisation of extended spectrum b-lactamase- and carbapenemase-producing bacteria on hospital surfaces from low- and middle-income countries.</title>
        <authorList>
            <person name="Nieto-Rosado M."/>
            <person name="Sands K."/>
            <person name="Iregbu K."/>
            <person name="Zahra R."/>
            <person name="Mazarati J.B."/>
            <person name="Mehtar S."/>
            <person name="Barnards-Group B."/>
            <person name="Walsh T.R."/>
        </authorList>
    </citation>
    <scope>NUCLEOTIDE SEQUENCE</scope>
    <source>
        <strain evidence="1">PP-E493</strain>
    </source>
</reference>
<gene>
    <name evidence="1" type="ORF">QM089_24095</name>
</gene>
<evidence type="ECO:0000313" key="1">
    <source>
        <dbReference type="EMBL" id="MDV5393271.1"/>
    </source>
</evidence>
<dbReference type="Proteomes" id="UP001187859">
    <property type="component" value="Unassembled WGS sequence"/>
</dbReference>
<name>A0AAE4Q2I0_9GAMM</name>
<evidence type="ECO:0000313" key="2">
    <source>
        <dbReference type="Proteomes" id="UP001187859"/>
    </source>
</evidence>
<sequence length="98" mass="11278">MKNDEQREAMELIAKHIFDMFYKIKQVAATHAAYNPKRLAEKFGISLELAKRLPRASVTLPLIKQVLEQKGYTHHPVLQQCSREEFLIAVLDAAKDED</sequence>
<proteinExistence type="predicted"/>
<dbReference type="EMBL" id="JASGOQ010000003">
    <property type="protein sequence ID" value="MDV5393271.1"/>
    <property type="molecule type" value="Genomic_DNA"/>
</dbReference>
<dbReference type="AlphaFoldDB" id="A0AAE4Q2I0"/>
<organism evidence="1 2">
    <name type="scientific">Shewanella xiamenensis</name>
    <dbReference type="NCBI Taxonomy" id="332186"/>
    <lineage>
        <taxon>Bacteria</taxon>
        <taxon>Pseudomonadati</taxon>
        <taxon>Pseudomonadota</taxon>
        <taxon>Gammaproteobacteria</taxon>
        <taxon>Alteromonadales</taxon>
        <taxon>Shewanellaceae</taxon>
        <taxon>Shewanella</taxon>
    </lineage>
</organism>